<dbReference type="GO" id="GO:0001228">
    <property type="term" value="F:DNA-binding transcription activator activity, RNA polymerase II-specific"/>
    <property type="evidence" value="ECO:0007669"/>
    <property type="project" value="TreeGrafter"/>
</dbReference>
<dbReference type="PANTHER" id="PTHR47784">
    <property type="entry name" value="STEROL UPTAKE CONTROL PROTEIN 2"/>
    <property type="match status" value="1"/>
</dbReference>
<comment type="caution">
    <text evidence="1">The sequence shown here is derived from an EMBL/GenBank/DDBJ whole genome shotgun (WGS) entry which is preliminary data.</text>
</comment>
<organism evidence="1 2">
    <name type="scientific">Venturia inaequalis</name>
    <name type="common">Apple scab fungus</name>
    <dbReference type="NCBI Taxonomy" id="5025"/>
    <lineage>
        <taxon>Eukaryota</taxon>
        <taxon>Fungi</taxon>
        <taxon>Dikarya</taxon>
        <taxon>Ascomycota</taxon>
        <taxon>Pezizomycotina</taxon>
        <taxon>Dothideomycetes</taxon>
        <taxon>Pleosporomycetidae</taxon>
        <taxon>Venturiales</taxon>
        <taxon>Venturiaceae</taxon>
        <taxon>Venturia</taxon>
    </lineage>
</organism>
<evidence type="ECO:0000313" key="2">
    <source>
        <dbReference type="Proteomes" id="UP000447873"/>
    </source>
</evidence>
<accession>A0A8H3VH49</accession>
<sequence>MHQKCIATVAKHKHKMVPFLIEILQSPSPDDCVSLMSSSILLLIWAFAARRLPIELGVSAAANDISPLDHSTRNGSVLDDFLKIASISHGVIAVAAEYDGSLQAKGLSPLSPDPNTLPPHPPELELAMKRVEDHLQVTYHVNKDNEWLDALTDQTREIRTLFRLRQCPEWFDLIVGWSIRLPKIMVQFLKRRDEGALIVMAYWASCLLVTDERWWVHGWPGALFAEISRMLDEPWKQHLEFPRSLFGVESV</sequence>
<protein>
    <submittedName>
        <fullName evidence="1">Uncharacterized protein</fullName>
    </submittedName>
</protein>
<dbReference type="EMBL" id="WNWS01000016">
    <property type="protein sequence ID" value="KAE9987583.1"/>
    <property type="molecule type" value="Genomic_DNA"/>
</dbReference>
<dbReference type="AlphaFoldDB" id="A0A8H3VH49"/>
<proteinExistence type="predicted"/>
<reference evidence="1 2" key="1">
    <citation type="submission" date="2018-12" db="EMBL/GenBank/DDBJ databases">
        <title>Venturia inaequalis Genome Resource.</title>
        <authorList>
            <person name="Lichtner F.J."/>
        </authorList>
    </citation>
    <scope>NUCLEOTIDE SEQUENCE [LARGE SCALE GENOMIC DNA]</scope>
    <source>
        <strain evidence="1 2">120213</strain>
    </source>
</reference>
<dbReference type="PANTHER" id="PTHR47784:SF5">
    <property type="entry name" value="STEROL UPTAKE CONTROL PROTEIN 2"/>
    <property type="match status" value="1"/>
</dbReference>
<dbReference type="Proteomes" id="UP000447873">
    <property type="component" value="Unassembled WGS sequence"/>
</dbReference>
<name>A0A8H3VH49_VENIN</name>
<dbReference type="InterPro" id="IPR053157">
    <property type="entry name" value="Sterol_Uptake_Regulator"/>
</dbReference>
<evidence type="ECO:0000313" key="1">
    <source>
        <dbReference type="EMBL" id="KAE9987583.1"/>
    </source>
</evidence>
<gene>
    <name evidence="1" type="ORF">EG328_002224</name>
</gene>